<evidence type="ECO:0000256" key="3">
    <source>
        <dbReference type="ARBA" id="ARBA00012417"/>
    </source>
</evidence>
<comment type="similarity">
    <text evidence="2">Belongs to the DNA polymerase delta/II small subunit family.</text>
</comment>
<dbReference type="AlphaFoldDB" id="M5GG09"/>
<dbReference type="PANTHER" id="PTHR10416:SF0">
    <property type="entry name" value="DNA POLYMERASE DELTA SUBUNIT 2"/>
    <property type="match status" value="1"/>
</dbReference>
<evidence type="ECO:0000259" key="11">
    <source>
        <dbReference type="Pfam" id="PF18018"/>
    </source>
</evidence>
<evidence type="ECO:0000256" key="1">
    <source>
        <dbReference type="ARBA" id="ARBA00004123"/>
    </source>
</evidence>
<evidence type="ECO:0000256" key="5">
    <source>
        <dbReference type="ARBA" id="ARBA00022695"/>
    </source>
</evidence>
<evidence type="ECO:0000256" key="7">
    <source>
        <dbReference type="ARBA" id="ARBA00022932"/>
    </source>
</evidence>
<dbReference type="InterPro" id="IPR007185">
    <property type="entry name" value="DNA_pol_a/d/e_bsu"/>
</dbReference>
<dbReference type="RefSeq" id="XP_040631562.1">
    <property type="nucleotide sequence ID" value="XM_040777129.1"/>
</dbReference>
<dbReference type="STRING" id="1858805.M5GG09"/>
<evidence type="ECO:0000313" key="13">
    <source>
        <dbReference type="Proteomes" id="UP000030653"/>
    </source>
</evidence>
<evidence type="ECO:0000259" key="10">
    <source>
        <dbReference type="Pfam" id="PF04042"/>
    </source>
</evidence>
<dbReference type="InterPro" id="IPR040663">
    <property type="entry name" value="DNA_pol_D_N"/>
</dbReference>
<dbReference type="EC" id="2.7.7.7" evidence="3"/>
<dbReference type="InterPro" id="IPR024826">
    <property type="entry name" value="DNA_pol_delta/II_ssu"/>
</dbReference>
<dbReference type="GeneID" id="63692191"/>
<comment type="catalytic activity">
    <reaction evidence="9">
        <text>DNA(n) + a 2'-deoxyribonucleoside 5'-triphosphate = DNA(n+1) + diphosphate</text>
        <dbReference type="Rhea" id="RHEA:22508"/>
        <dbReference type="Rhea" id="RHEA-COMP:17339"/>
        <dbReference type="Rhea" id="RHEA-COMP:17340"/>
        <dbReference type="ChEBI" id="CHEBI:33019"/>
        <dbReference type="ChEBI" id="CHEBI:61560"/>
        <dbReference type="ChEBI" id="CHEBI:173112"/>
        <dbReference type="EC" id="2.7.7.7"/>
    </reaction>
</comment>
<evidence type="ECO:0000256" key="8">
    <source>
        <dbReference type="ARBA" id="ARBA00023242"/>
    </source>
</evidence>
<dbReference type="PANTHER" id="PTHR10416">
    <property type="entry name" value="DNA POLYMERASE DELTA SUBUNIT 2"/>
    <property type="match status" value="1"/>
</dbReference>
<dbReference type="Pfam" id="PF18018">
    <property type="entry name" value="DNA_pol_D_N"/>
    <property type="match status" value="1"/>
</dbReference>
<evidence type="ECO:0000256" key="6">
    <source>
        <dbReference type="ARBA" id="ARBA00022705"/>
    </source>
</evidence>
<dbReference type="EMBL" id="JH795857">
    <property type="protein sequence ID" value="EJU04668.1"/>
    <property type="molecule type" value="Genomic_DNA"/>
</dbReference>
<dbReference type="OMA" id="HCILIGT"/>
<dbReference type="GO" id="GO:0006273">
    <property type="term" value="P:lagging strand elongation"/>
    <property type="evidence" value="ECO:0007669"/>
    <property type="project" value="UniProtKB-ARBA"/>
</dbReference>
<dbReference type="Gene3D" id="3.60.21.50">
    <property type="match status" value="1"/>
</dbReference>
<comment type="subcellular location">
    <subcellularLocation>
        <location evidence="1">Nucleus</location>
    </subcellularLocation>
</comment>
<dbReference type="GO" id="GO:0043625">
    <property type="term" value="C:delta DNA polymerase complex"/>
    <property type="evidence" value="ECO:0007669"/>
    <property type="project" value="TreeGrafter"/>
</dbReference>
<proteinExistence type="inferred from homology"/>
<feature type="domain" description="DNA polymerase alpha/delta/epsilon subunit B" evidence="10">
    <location>
        <begin position="150"/>
        <end position="363"/>
    </location>
</feature>
<evidence type="ECO:0000256" key="9">
    <source>
        <dbReference type="ARBA" id="ARBA00049244"/>
    </source>
</evidence>
<organism evidence="12 13">
    <name type="scientific">Dacryopinax primogenitus (strain DJM 731)</name>
    <name type="common">Brown rot fungus</name>
    <dbReference type="NCBI Taxonomy" id="1858805"/>
    <lineage>
        <taxon>Eukaryota</taxon>
        <taxon>Fungi</taxon>
        <taxon>Dikarya</taxon>
        <taxon>Basidiomycota</taxon>
        <taxon>Agaricomycotina</taxon>
        <taxon>Dacrymycetes</taxon>
        <taxon>Dacrymycetales</taxon>
        <taxon>Dacrymycetaceae</taxon>
        <taxon>Dacryopinax</taxon>
    </lineage>
</organism>
<dbReference type="GO" id="GO:0006281">
    <property type="term" value="P:DNA repair"/>
    <property type="evidence" value="ECO:0007669"/>
    <property type="project" value="UniProtKB-ARBA"/>
</dbReference>
<keyword evidence="13" id="KW-1185">Reference proteome</keyword>
<keyword evidence="5" id="KW-0548">Nucleotidyltransferase</keyword>
<reference evidence="12 13" key="1">
    <citation type="journal article" date="2012" name="Science">
        <title>The Paleozoic origin of enzymatic lignin decomposition reconstructed from 31 fungal genomes.</title>
        <authorList>
            <person name="Floudas D."/>
            <person name="Binder M."/>
            <person name="Riley R."/>
            <person name="Barry K."/>
            <person name="Blanchette R.A."/>
            <person name="Henrissat B."/>
            <person name="Martinez A.T."/>
            <person name="Otillar R."/>
            <person name="Spatafora J.W."/>
            <person name="Yadav J.S."/>
            <person name="Aerts A."/>
            <person name="Benoit I."/>
            <person name="Boyd A."/>
            <person name="Carlson A."/>
            <person name="Copeland A."/>
            <person name="Coutinho P.M."/>
            <person name="de Vries R.P."/>
            <person name="Ferreira P."/>
            <person name="Findley K."/>
            <person name="Foster B."/>
            <person name="Gaskell J."/>
            <person name="Glotzer D."/>
            <person name="Gorecki P."/>
            <person name="Heitman J."/>
            <person name="Hesse C."/>
            <person name="Hori C."/>
            <person name="Igarashi K."/>
            <person name="Jurgens J.A."/>
            <person name="Kallen N."/>
            <person name="Kersten P."/>
            <person name="Kohler A."/>
            <person name="Kuees U."/>
            <person name="Kumar T.K.A."/>
            <person name="Kuo A."/>
            <person name="LaButti K."/>
            <person name="Larrondo L.F."/>
            <person name="Lindquist E."/>
            <person name="Ling A."/>
            <person name="Lombard V."/>
            <person name="Lucas S."/>
            <person name="Lundell T."/>
            <person name="Martin R."/>
            <person name="McLaughlin D.J."/>
            <person name="Morgenstern I."/>
            <person name="Morin E."/>
            <person name="Murat C."/>
            <person name="Nagy L.G."/>
            <person name="Nolan M."/>
            <person name="Ohm R.A."/>
            <person name="Patyshakuliyeva A."/>
            <person name="Rokas A."/>
            <person name="Ruiz-Duenas F.J."/>
            <person name="Sabat G."/>
            <person name="Salamov A."/>
            <person name="Samejima M."/>
            <person name="Schmutz J."/>
            <person name="Slot J.C."/>
            <person name="St John F."/>
            <person name="Stenlid J."/>
            <person name="Sun H."/>
            <person name="Sun S."/>
            <person name="Syed K."/>
            <person name="Tsang A."/>
            <person name="Wiebenga A."/>
            <person name="Young D."/>
            <person name="Pisabarro A."/>
            <person name="Eastwood D.C."/>
            <person name="Martin F."/>
            <person name="Cullen D."/>
            <person name="Grigoriev I.V."/>
            <person name="Hibbett D.S."/>
        </authorList>
    </citation>
    <scope>NUCLEOTIDE SEQUENCE [LARGE SCALE GENOMIC DNA]</scope>
    <source>
        <strain evidence="12 13">DJM-731 SS1</strain>
    </source>
</reference>
<keyword evidence="7" id="KW-0239">DNA-directed DNA polymerase</keyword>
<dbReference type="Gene3D" id="2.40.50.430">
    <property type="match status" value="1"/>
</dbReference>
<dbReference type="Pfam" id="PF04042">
    <property type="entry name" value="DNA_pol_E_B"/>
    <property type="match status" value="1"/>
</dbReference>
<sequence length="418" mass="46033">MLRRAVEQRAREKWSSMEGEPKYCKRVLDVQKGELCFIIGTIYMDMPLKPNVLEDISKDHWIAAPPPRPKIFSPDDSVMLEDESGRVRLVGERVSKAHLVTGVIMGALGAETAKGDFEVVDVCFAGMPPQTERAEDGMDVDGEERKGEWVALVSGLDIGGSSAPADMRVQLLVEYLTSELGGEEDEGESARISRLILAGNSLTPPIRQEEISKKRYGYDSSSYSATPTLTLSSHLLDLSRTMPVHLMPGASDPAGATLPQQALPKAMFGEVRRASGFSCETNPCWIPLEGCLMLGVGGQTIDDIFKYVDSSDRLEMARSTLLWRHIAPTAPDTLWCHPFADKDPFIIPRTPDVYFVGNQPAFETGMVRGVEGQRSRVILLPRFSKTGKFVLVHTGTLEVKTLTISLEGWEEAESVCED</sequence>
<dbReference type="HOGENOM" id="CLU_021763_1_0_1"/>
<keyword evidence="4" id="KW-0808">Transferase</keyword>
<dbReference type="GO" id="GO:0003887">
    <property type="term" value="F:DNA-directed DNA polymerase activity"/>
    <property type="evidence" value="ECO:0007669"/>
    <property type="project" value="UniProtKB-KW"/>
</dbReference>
<keyword evidence="6" id="KW-0235">DNA replication</keyword>
<protein>
    <recommendedName>
        <fullName evidence="3">DNA-directed DNA polymerase</fullName>
        <ecNumber evidence="3">2.7.7.7</ecNumber>
    </recommendedName>
</protein>
<feature type="domain" description="DNA polymerase delta subunit OB-fold" evidence="11">
    <location>
        <begin position="2"/>
        <end position="122"/>
    </location>
</feature>
<dbReference type="FunFam" id="2.40.50.430:FF:000002">
    <property type="entry name" value="DNA polymerase delta subunit"/>
    <property type="match status" value="1"/>
</dbReference>
<evidence type="ECO:0000256" key="2">
    <source>
        <dbReference type="ARBA" id="ARBA00006035"/>
    </source>
</evidence>
<dbReference type="GO" id="GO:0003677">
    <property type="term" value="F:DNA binding"/>
    <property type="evidence" value="ECO:0007669"/>
    <property type="project" value="InterPro"/>
</dbReference>
<evidence type="ECO:0000256" key="4">
    <source>
        <dbReference type="ARBA" id="ARBA00022679"/>
    </source>
</evidence>
<accession>M5GG09</accession>
<keyword evidence="8" id="KW-0539">Nucleus</keyword>
<dbReference type="Proteomes" id="UP000030653">
    <property type="component" value="Unassembled WGS sequence"/>
</dbReference>
<gene>
    <name evidence="12" type="ORF">DACRYDRAFT_93140</name>
</gene>
<dbReference type="OrthoDB" id="3763at2759"/>
<evidence type="ECO:0000313" key="12">
    <source>
        <dbReference type="EMBL" id="EJU04668.1"/>
    </source>
</evidence>
<name>M5GG09_DACPD</name>